<dbReference type="PANTHER" id="PTHR42756:SF1">
    <property type="entry name" value="TRANSCRIPTIONAL REPRESSOR OF EMRAB OPERON"/>
    <property type="match status" value="1"/>
</dbReference>
<reference evidence="6" key="1">
    <citation type="journal article" date="2019" name="Int. J. Syst. Evol. Microbiol.">
        <title>The Global Catalogue of Microorganisms (GCM) 10K type strain sequencing project: providing services to taxonomists for standard genome sequencing and annotation.</title>
        <authorList>
            <consortium name="The Broad Institute Genomics Platform"/>
            <consortium name="The Broad Institute Genome Sequencing Center for Infectious Disease"/>
            <person name="Wu L."/>
            <person name="Ma J."/>
        </authorList>
    </citation>
    <scope>NUCLEOTIDE SEQUENCE [LARGE SCALE GENOMIC DNA]</scope>
    <source>
        <strain evidence="6">CCUG 61697</strain>
    </source>
</reference>
<protein>
    <submittedName>
        <fullName evidence="5">MarR family winged helix-turn-helix transcriptional regulator</fullName>
    </submittedName>
</protein>
<dbReference type="InterPro" id="IPR000835">
    <property type="entry name" value="HTH_MarR-typ"/>
</dbReference>
<evidence type="ECO:0000313" key="5">
    <source>
        <dbReference type="EMBL" id="MFD0985961.1"/>
    </source>
</evidence>
<dbReference type="Pfam" id="PF12802">
    <property type="entry name" value="MarR_2"/>
    <property type="match status" value="1"/>
</dbReference>
<name>A0ABW3J7A2_9HYPH</name>
<dbReference type="PRINTS" id="PR00598">
    <property type="entry name" value="HTHMARR"/>
</dbReference>
<dbReference type="Gene3D" id="1.10.10.10">
    <property type="entry name" value="Winged helix-like DNA-binding domain superfamily/Winged helix DNA-binding domain"/>
    <property type="match status" value="1"/>
</dbReference>
<dbReference type="SMART" id="SM00347">
    <property type="entry name" value="HTH_MARR"/>
    <property type="match status" value="1"/>
</dbReference>
<keyword evidence="1" id="KW-0805">Transcription regulation</keyword>
<dbReference type="InterPro" id="IPR036388">
    <property type="entry name" value="WH-like_DNA-bd_sf"/>
</dbReference>
<dbReference type="RefSeq" id="WP_379085212.1">
    <property type="nucleotide sequence ID" value="NZ_JBHTJO010000001.1"/>
</dbReference>
<proteinExistence type="predicted"/>
<keyword evidence="6" id="KW-1185">Reference proteome</keyword>
<dbReference type="EMBL" id="JBHTJO010000001">
    <property type="protein sequence ID" value="MFD0985961.1"/>
    <property type="molecule type" value="Genomic_DNA"/>
</dbReference>
<accession>A0ABW3J7A2</accession>
<gene>
    <name evidence="5" type="ORF">ACFQ2F_02485</name>
</gene>
<comment type="caution">
    <text evidence="5">The sequence shown here is derived from an EMBL/GenBank/DDBJ whole genome shotgun (WGS) entry which is preliminary data.</text>
</comment>
<evidence type="ECO:0000256" key="3">
    <source>
        <dbReference type="ARBA" id="ARBA00023163"/>
    </source>
</evidence>
<feature type="domain" description="HTH marR-type" evidence="4">
    <location>
        <begin position="11"/>
        <end position="143"/>
    </location>
</feature>
<evidence type="ECO:0000256" key="1">
    <source>
        <dbReference type="ARBA" id="ARBA00023015"/>
    </source>
</evidence>
<evidence type="ECO:0000259" key="4">
    <source>
        <dbReference type="PROSITE" id="PS50995"/>
    </source>
</evidence>
<dbReference type="PROSITE" id="PS50995">
    <property type="entry name" value="HTH_MARR_2"/>
    <property type="match status" value="1"/>
</dbReference>
<keyword evidence="3" id="KW-0804">Transcription</keyword>
<keyword evidence="2" id="KW-0238">DNA-binding</keyword>
<dbReference type="SUPFAM" id="SSF46785">
    <property type="entry name" value="Winged helix' DNA-binding domain"/>
    <property type="match status" value="1"/>
</dbReference>
<organism evidence="5 6">
    <name type="scientific">Methyloligella solikamskensis</name>
    <dbReference type="NCBI Taxonomy" id="1177756"/>
    <lineage>
        <taxon>Bacteria</taxon>
        <taxon>Pseudomonadati</taxon>
        <taxon>Pseudomonadota</taxon>
        <taxon>Alphaproteobacteria</taxon>
        <taxon>Hyphomicrobiales</taxon>
        <taxon>Hyphomicrobiaceae</taxon>
        <taxon>Methyloligella</taxon>
    </lineage>
</organism>
<dbReference type="InterPro" id="IPR036390">
    <property type="entry name" value="WH_DNA-bd_sf"/>
</dbReference>
<sequence length="147" mass="16193">MGQRDTGNGLEHSAMHLLHRAGQFANDIFLLEASACHLTPRQFTVLATVGESEGLTQTDLVEKTGIDRSTLADIVARLLSRGLIKRKRAKQDGRAYEIRLTRVGVKTLSEAQPRAMAADTRLLSKLPPSKREEFLESLNLIVEGGKD</sequence>
<dbReference type="Proteomes" id="UP001597102">
    <property type="component" value="Unassembled WGS sequence"/>
</dbReference>
<dbReference type="PANTHER" id="PTHR42756">
    <property type="entry name" value="TRANSCRIPTIONAL REGULATOR, MARR"/>
    <property type="match status" value="1"/>
</dbReference>
<evidence type="ECO:0000256" key="2">
    <source>
        <dbReference type="ARBA" id="ARBA00023125"/>
    </source>
</evidence>
<evidence type="ECO:0000313" key="6">
    <source>
        <dbReference type="Proteomes" id="UP001597102"/>
    </source>
</evidence>